<feature type="domain" description="Reverse transcriptase" evidence="5">
    <location>
        <begin position="1"/>
        <end position="104"/>
    </location>
</feature>
<feature type="chain" id="PRO_5018012784" description="ribonuclease H" evidence="4">
    <location>
        <begin position="27"/>
        <end position="104"/>
    </location>
</feature>
<dbReference type="EMBL" id="RJVU01044706">
    <property type="protein sequence ID" value="ROL44535.1"/>
    <property type="molecule type" value="Genomic_DNA"/>
</dbReference>
<evidence type="ECO:0000256" key="3">
    <source>
        <dbReference type="SAM" id="MobiDB-lite"/>
    </source>
</evidence>
<dbReference type="OrthoDB" id="410381at2759"/>
<evidence type="ECO:0000256" key="2">
    <source>
        <dbReference type="ARBA" id="ARBA00012180"/>
    </source>
</evidence>
<dbReference type="Pfam" id="PF00078">
    <property type="entry name" value="RVT_1"/>
    <property type="match status" value="1"/>
</dbReference>
<comment type="caution">
    <text evidence="6">The sequence shown here is derived from an EMBL/GenBank/DDBJ whole genome shotgun (WGS) entry which is preliminary data.</text>
</comment>
<feature type="signal peptide" evidence="4">
    <location>
        <begin position="1"/>
        <end position="26"/>
    </location>
</feature>
<dbReference type="PROSITE" id="PS50878">
    <property type="entry name" value="RT_POL"/>
    <property type="match status" value="1"/>
</dbReference>
<evidence type="ECO:0000256" key="4">
    <source>
        <dbReference type="SAM" id="SignalP"/>
    </source>
</evidence>
<organism evidence="6 7">
    <name type="scientific">Anabarilius grahami</name>
    <name type="common">Kanglang fish</name>
    <name type="synonym">Barilius grahami</name>
    <dbReference type="NCBI Taxonomy" id="495550"/>
    <lineage>
        <taxon>Eukaryota</taxon>
        <taxon>Metazoa</taxon>
        <taxon>Chordata</taxon>
        <taxon>Craniata</taxon>
        <taxon>Vertebrata</taxon>
        <taxon>Euteleostomi</taxon>
        <taxon>Actinopterygii</taxon>
        <taxon>Neopterygii</taxon>
        <taxon>Teleostei</taxon>
        <taxon>Ostariophysi</taxon>
        <taxon>Cypriniformes</taxon>
        <taxon>Xenocyprididae</taxon>
        <taxon>Xenocypridinae</taxon>
        <taxon>Xenocypridinae incertae sedis</taxon>
        <taxon>Anabarilius</taxon>
    </lineage>
</organism>
<name>A0A3N0YE89_ANAGA</name>
<evidence type="ECO:0000259" key="5">
    <source>
        <dbReference type="PROSITE" id="PS50878"/>
    </source>
</evidence>
<dbReference type="EC" id="3.1.26.4" evidence="2"/>
<evidence type="ECO:0000313" key="7">
    <source>
        <dbReference type="Proteomes" id="UP000281406"/>
    </source>
</evidence>
<evidence type="ECO:0000256" key="1">
    <source>
        <dbReference type="ARBA" id="ARBA00010879"/>
    </source>
</evidence>
<reference evidence="6 7" key="1">
    <citation type="submission" date="2018-10" db="EMBL/GenBank/DDBJ databases">
        <title>Genome assembly for a Yunnan-Guizhou Plateau 3E fish, Anabarilius grahami (Regan), and its evolutionary and genetic applications.</title>
        <authorList>
            <person name="Jiang W."/>
        </authorList>
    </citation>
    <scope>NUCLEOTIDE SEQUENCE [LARGE SCALE GENOMIC DNA]</scope>
    <source>
        <strain evidence="6">AG-KIZ</strain>
        <tissue evidence="6">Muscle</tissue>
    </source>
</reference>
<dbReference type="GO" id="GO:0004523">
    <property type="term" value="F:RNA-DNA hybrid ribonuclease activity"/>
    <property type="evidence" value="ECO:0007669"/>
    <property type="project" value="UniProtKB-EC"/>
</dbReference>
<dbReference type="SUPFAM" id="SSF56672">
    <property type="entry name" value="DNA/RNA polymerases"/>
    <property type="match status" value="1"/>
</dbReference>
<proteinExistence type="inferred from homology"/>
<dbReference type="InterPro" id="IPR043128">
    <property type="entry name" value="Rev_trsase/Diguanyl_cyclase"/>
</dbReference>
<sequence length="104" mass="11691">MCNVGVHQGSALLPLLFILCMDTITADLQSPHPWSLLFADDVFLSSETRAVTQRDTQLWKDRLDEYGLRLNIKKTTYPSTNPNKKSTWRVAPKPMAPSASTTKN</sequence>
<keyword evidence="7" id="KW-1185">Reference proteome</keyword>
<protein>
    <recommendedName>
        <fullName evidence="2">ribonuclease H</fullName>
        <ecNumber evidence="2">3.1.26.4</ecNumber>
    </recommendedName>
</protein>
<dbReference type="AlphaFoldDB" id="A0A3N0YE89"/>
<dbReference type="InterPro" id="IPR043502">
    <property type="entry name" value="DNA/RNA_pol_sf"/>
</dbReference>
<dbReference type="InterPro" id="IPR000477">
    <property type="entry name" value="RT_dom"/>
</dbReference>
<dbReference type="Proteomes" id="UP000281406">
    <property type="component" value="Unassembled WGS sequence"/>
</dbReference>
<dbReference type="Gene3D" id="3.30.70.270">
    <property type="match status" value="1"/>
</dbReference>
<keyword evidence="4" id="KW-0732">Signal</keyword>
<feature type="region of interest" description="Disordered" evidence="3">
    <location>
        <begin position="77"/>
        <end position="104"/>
    </location>
</feature>
<evidence type="ECO:0000313" key="6">
    <source>
        <dbReference type="EMBL" id="ROL44535.1"/>
    </source>
</evidence>
<accession>A0A3N0YE89</accession>
<gene>
    <name evidence="6" type="ORF">DPX16_18246</name>
</gene>
<comment type="similarity">
    <text evidence="1">Belongs to the beta type-B retroviral polymerase family. HERV class-II K(HML-2) pol subfamily.</text>
</comment>